<accession>A0A0N1ECA3</accession>
<dbReference type="EMBL" id="JNOC01000051">
    <property type="protein sequence ID" value="KPH55210.1"/>
    <property type="molecule type" value="Genomic_DNA"/>
</dbReference>
<evidence type="ECO:0000313" key="3">
    <source>
        <dbReference type="Proteomes" id="UP000037997"/>
    </source>
</evidence>
<feature type="transmembrane region" description="Helical" evidence="1">
    <location>
        <begin position="37"/>
        <end position="58"/>
    </location>
</feature>
<name>A0A0N1ECA3_9HELI</name>
<keyword evidence="1" id="KW-0472">Membrane</keyword>
<evidence type="ECO:0000313" key="2">
    <source>
        <dbReference type="EMBL" id="KPH55210.1"/>
    </source>
</evidence>
<reference evidence="2 3" key="1">
    <citation type="submission" date="2014-06" db="EMBL/GenBank/DDBJ databases">
        <title>Helicobacter pullorum isolates in fresh chicken meat - phenotypic and genotypic features.</title>
        <authorList>
            <person name="Borges V."/>
            <person name="Santos A."/>
            <person name="Correia C.B."/>
            <person name="Saraiva M."/>
            <person name="Menard A."/>
            <person name="Vieira L."/>
            <person name="Sampaio D.A."/>
            <person name="Gomes J.P."/>
            <person name="Oleastro M."/>
        </authorList>
    </citation>
    <scope>NUCLEOTIDE SEQUENCE [LARGE SCALE GENOMIC DNA]</scope>
    <source>
        <strain evidence="2 3">229334/12</strain>
    </source>
</reference>
<proteinExistence type="predicted"/>
<keyword evidence="1" id="KW-0812">Transmembrane</keyword>
<comment type="caution">
    <text evidence="2">The sequence shown here is derived from an EMBL/GenBank/DDBJ whole genome shotgun (WGS) entry which is preliminary data.</text>
</comment>
<evidence type="ECO:0008006" key="4">
    <source>
        <dbReference type="Google" id="ProtNLM"/>
    </source>
</evidence>
<sequence length="168" mass="19493">MESERITINIKKEAEKILEDCEYSAKGHLENAKHWRYCNYMLMIASIVSVCAGLVFVYGDLDKFWIGVLAISSGIATMLLIFLNPQEKYLSHYNSGNRFLALRNKTRIFLDIESRTMNIEIQMQTIKKLDSKRSSLNKTSLPISERAYKNAKKQIEIDKNTQYKVDKE</sequence>
<gene>
    <name evidence="2" type="ORF">HPU229334_09710</name>
</gene>
<keyword evidence="1" id="KW-1133">Transmembrane helix</keyword>
<dbReference type="PATRIC" id="fig|35818.11.peg.1920"/>
<dbReference type="NCBIfam" id="NF033632">
    <property type="entry name" value="SLATT_4"/>
    <property type="match status" value="1"/>
</dbReference>
<protein>
    <recommendedName>
        <fullName evidence="4">SLATT domain-containing protein</fullName>
    </recommendedName>
</protein>
<dbReference type="RefSeq" id="WP_054198365.1">
    <property type="nucleotide sequence ID" value="NZ_JNOC01000051.1"/>
</dbReference>
<dbReference type="AlphaFoldDB" id="A0A0N1ECA3"/>
<dbReference type="Proteomes" id="UP000037997">
    <property type="component" value="Unassembled WGS sequence"/>
</dbReference>
<organism evidence="2 3">
    <name type="scientific">Helicobacter pullorum</name>
    <dbReference type="NCBI Taxonomy" id="35818"/>
    <lineage>
        <taxon>Bacteria</taxon>
        <taxon>Pseudomonadati</taxon>
        <taxon>Campylobacterota</taxon>
        <taxon>Epsilonproteobacteria</taxon>
        <taxon>Campylobacterales</taxon>
        <taxon>Helicobacteraceae</taxon>
        <taxon>Helicobacter</taxon>
    </lineage>
</organism>
<feature type="transmembrane region" description="Helical" evidence="1">
    <location>
        <begin position="64"/>
        <end position="83"/>
    </location>
</feature>
<evidence type="ECO:0000256" key="1">
    <source>
        <dbReference type="SAM" id="Phobius"/>
    </source>
</evidence>